<dbReference type="AlphaFoldDB" id="A0A1F6DSJ4"/>
<protein>
    <submittedName>
        <fullName evidence="1">Uncharacterized protein</fullName>
    </submittedName>
</protein>
<comment type="caution">
    <text evidence="1">The sequence shown here is derived from an EMBL/GenBank/DDBJ whole genome shotgun (WGS) entry which is preliminary data.</text>
</comment>
<dbReference type="Proteomes" id="UP000177232">
    <property type="component" value="Unassembled WGS sequence"/>
</dbReference>
<reference evidence="1 2" key="1">
    <citation type="journal article" date="2016" name="Nat. Commun.">
        <title>Thousands of microbial genomes shed light on interconnected biogeochemical processes in an aquifer system.</title>
        <authorList>
            <person name="Anantharaman K."/>
            <person name="Brown C.T."/>
            <person name="Hug L.A."/>
            <person name="Sharon I."/>
            <person name="Castelle C.J."/>
            <person name="Probst A.J."/>
            <person name="Thomas B.C."/>
            <person name="Singh A."/>
            <person name="Wilkins M.J."/>
            <person name="Karaoz U."/>
            <person name="Brodie E.L."/>
            <person name="Williams K.H."/>
            <person name="Hubbard S.S."/>
            <person name="Banfield J.F."/>
        </authorList>
    </citation>
    <scope>NUCLEOTIDE SEQUENCE [LARGE SCALE GENOMIC DNA]</scope>
</reference>
<accession>A0A1F6DSJ4</accession>
<organism evidence="1 2">
    <name type="scientific">Candidatus Kaiserbacteria bacterium RIFCSPHIGHO2_02_FULL_55_17</name>
    <dbReference type="NCBI Taxonomy" id="1798496"/>
    <lineage>
        <taxon>Bacteria</taxon>
        <taxon>Candidatus Kaiseribacteriota</taxon>
    </lineage>
</organism>
<name>A0A1F6DSJ4_9BACT</name>
<proteinExistence type="predicted"/>
<evidence type="ECO:0000313" key="2">
    <source>
        <dbReference type="Proteomes" id="UP000177232"/>
    </source>
</evidence>
<sequence>MEFSELPEFSHELKRLNKRYPSLCGDVDRLKQTLSKLQLRNTGKHWNCLHQSEKLCIYKIRLACRYLRSTSMRIVYAHHIEKNRIVFMEIYFKGDRENENAGRIKEYLKKFRGISDSKT</sequence>
<gene>
    <name evidence="1" type="ORF">A3C94_00620</name>
</gene>
<evidence type="ECO:0000313" key="1">
    <source>
        <dbReference type="EMBL" id="OGG64356.1"/>
    </source>
</evidence>
<dbReference type="EMBL" id="MFLJ01000026">
    <property type="protein sequence ID" value="OGG64356.1"/>
    <property type="molecule type" value="Genomic_DNA"/>
</dbReference>